<dbReference type="PANTHER" id="PTHR40032:SF1">
    <property type="entry name" value="EXPORTED PROTEIN"/>
    <property type="match status" value="1"/>
</dbReference>
<dbReference type="AlphaFoldDB" id="A0A2T0BC14"/>
<feature type="domain" description="Putative amidase" evidence="1">
    <location>
        <begin position="8"/>
        <end position="158"/>
    </location>
</feature>
<name>A0A2T0BC14_9CLOT</name>
<reference evidence="2 3" key="1">
    <citation type="submission" date="2018-03" db="EMBL/GenBank/DDBJ databases">
        <title>Genome sequence of Clostridium luticellarii DSM 29923.</title>
        <authorList>
            <person name="Poehlein A."/>
            <person name="Daniel R."/>
        </authorList>
    </citation>
    <scope>NUCLEOTIDE SEQUENCE [LARGE SCALE GENOMIC DNA]</scope>
    <source>
        <strain evidence="2 3">DSM 29923</strain>
    </source>
</reference>
<accession>A0A2T0BC14</accession>
<proteinExistence type="predicted"/>
<dbReference type="RefSeq" id="WP_106010693.1">
    <property type="nucleotide sequence ID" value="NZ_PVXP01000070.1"/>
</dbReference>
<dbReference type="Gene3D" id="3.90.1720.10">
    <property type="entry name" value="endopeptidase domain like (from Nostoc punctiforme)"/>
    <property type="match status" value="1"/>
</dbReference>
<protein>
    <submittedName>
        <fullName evidence="2">Putative amidase domain protein</fullName>
    </submittedName>
</protein>
<evidence type="ECO:0000313" key="3">
    <source>
        <dbReference type="Proteomes" id="UP000237798"/>
    </source>
</evidence>
<sequence>MNYRNKLSYSRIKAVNYAVNYARTPNPAYRYFLVEGDNGGDCTNFISQCLRAGGAPMVFSGKSRWWYTSRSWSVSWAVAGSLYWYLKINAAEKLYGVKGTQVDSVSMLQPGDLIFYENRRGKIQHSAMITSFHGDYPLISQHTPNVLNIPYEKSWAAKMYFLKISL</sequence>
<dbReference type="EMBL" id="PVXP01000070">
    <property type="protein sequence ID" value="PRR81436.1"/>
    <property type="molecule type" value="Genomic_DNA"/>
</dbReference>
<keyword evidence="3" id="KW-1185">Reference proteome</keyword>
<dbReference type="InterPro" id="IPR024301">
    <property type="entry name" value="Amidase_6"/>
</dbReference>
<comment type="caution">
    <text evidence="2">The sequence shown here is derived from an EMBL/GenBank/DDBJ whole genome shotgun (WGS) entry which is preliminary data.</text>
</comment>
<evidence type="ECO:0000313" key="2">
    <source>
        <dbReference type="EMBL" id="PRR81436.1"/>
    </source>
</evidence>
<gene>
    <name evidence="2" type="ORF">CLLU_31390</name>
</gene>
<organism evidence="2 3">
    <name type="scientific">Clostridium luticellarii</name>
    <dbReference type="NCBI Taxonomy" id="1691940"/>
    <lineage>
        <taxon>Bacteria</taxon>
        <taxon>Bacillati</taxon>
        <taxon>Bacillota</taxon>
        <taxon>Clostridia</taxon>
        <taxon>Eubacteriales</taxon>
        <taxon>Clostridiaceae</taxon>
        <taxon>Clostridium</taxon>
    </lineage>
</organism>
<dbReference type="OrthoDB" id="9812429at2"/>
<dbReference type="Pfam" id="PF12671">
    <property type="entry name" value="Amidase_6"/>
    <property type="match status" value="1"/>
</dbReference>
<evidence type="ECO:0000259" key="1">
    <source>
        <dbReference type="Pfam" id="PF12671"/>
    </source>
</evidence>
<dbReference type="PANTHER" id="PTHR40032">
    <property type="entry name" value="EXPORTED PROTEIN-RELATED"/>
    <property type="match status" value="1"/>
</dbReference>
<dbReference type="Proteomes" id="UP000237798">
    <property type="component" value="Unassembled WGS sequence"/>
</dbReference>